<feature type="region of interest" description="Disordered" evidence="8">
    <location>
        <begin position="565"/>
        <end position="593"/>
    </location>
</feature>
<evidence type="ECO:0000256" key="3">
    <source>
        <dbReference type="ARBA" id="ARBA00012757"/>
    </source>
</evidence>
<keyword evidence="9" id="KW-0732">Signal</keyword>
<dbReference type="Gene3D" id="1.50.10.10">
    <property type="match status" value="1"/>
</dbReference>
<organism evidence="11">
    <name type="scientific">Mythimna separata</name>
    <name type="common">Oriental armyworm</name>
    <name type="synonym">Pseudaletia separata</name>
    <dbReference type="NCBI Taxonomy" id="271217"/>
    <lineage>
        <taxon>Eukaryota</taxon>
        <taxon>Metazoa</taxon>
        <taxon>Ecdysozoa</taxon>
        <taxon>Arthropoda</taxon>
        <taxon>Hexapoda</taxon>
        <taxon>Insecta</taxon>
        <taxon>Pterygota</taxon>
        <taxon>Neoptera</taxon>
        <taxon>Endopterygota</taxon>
        <taxon>Lepidoptera</taxon>
        <taxon>Glossata</taxon>
        <taxon>Ditrysia</taxon>
        <taxon>Noctuoidea</taxon>
        <taxon>Noctuidae</taxon>
        <taxon>Noctuinae</taxon>
        <taxon>Hadenini</taxon>
        <taxon>Mythimna</taxon>
    </lineage>
</organism>
<dbReference type="AlphaFoldDB" id="A0A888YKW9"/>
<evidence type="ECO:0000313" key="11">
    <source>
        <dbReference type="EMBL" id="QRC76221.1"/>
    </source>
</evidence>
<dbReference type="GO" id="GO:0005993">
    <property type="term" value="P:trehalose catabolic process"/>
    <property type="evidence" value="ECO:0007669"/>
    <property type="project" value="TreeGrafter"/>
</dbReference>
<feature type="compositionally biased region" description="Polar residues" evidence="8">
    <location>
        <begin position="565"/>
        <end position="575"/>
    </location>
</feature>
<dbReference type="Pfam" id="PF01204">
    <property type="entry name" value="Trehalase"/>
    <property type="match status" value="1"/>
</dbReference>
<dbReference type="EC" id="3.2.1.28" evidence="3 7"/>
<dbReference type="PROSITE" id="PS00928">
    <property type="entry name" value="TREHALASE_2"/>
    <property type="match status" value="1"/>
</dbReference>
<dbReference type="GO" id="GO:0004555">
    <property type="term" value="F:alpha,alpha-trehalase activity"/>
    <property type="evidence" value="ECO:0007669"/>
    <property type="project" value="UniProtKB-EC"/>
</dbReference>
<dbReference type="Proteomes" id="UP001231518">
    <property type="component" value="Chromosome 9"/>
</dbReference>
<evidence type="ECO:0000256" key="7">
    <source>
        <dbReference type="RuleBase" id="RU361180"/>
    </source>
</evidence>
<dbReference type="PANTHER" id="PTHR23403">
    <property type="entry name" value="TREHALASE"/>
    <property type="match status" value="1"/>
</dbReference>
<dbReference type="PRINTS" id="PR00744">
    <property type="entry name" value="GLHYDRLASE37"/>
</dbReference>
<feature type="chain" id="PRO_5042410984" description="Trehalase" evidence="9">
    <location>
        <begin position="23"/>
        <end position="607"/>
    </location>
</feature>
<dbReference type="InterPro" id="IPR001661">
    <property type="entry name" value="Glyco_hydro_37"/>
</dbReference>
<gene>
    <name evidence="10" type="ORF">PYW07_017381</name>
</gene>
<feature type="signal peptide" evidence="9">
    <location>
        <begin position="1"/>
        <end position="22"/>
    </location>
</feature>
<dbReference type="PANTHER" id="PTHR23403:SF1">
    <property type="entry name" value="TREHALASE"/>
    <property type="match status" value="1"/>
</dbReference>
<evidence type="ECO:0000256" key="9">
    <source>
        <dbReference type="SAM" id="SignalP"/>
    </source>
</evidence>
<sequence>MVSFCKMRECLILLAVAALVGAADLPPSCEKPVYCNSNLLHEVQMARIFNDSKTFVDLQMKFNESKTLGDFQILMNDTNQNPSRAQLEQFVTDYFSNEGELEDWKPSDHSDNPAFLATIKDEELREFGKGINDIWPLLARKIKAEVLEKPDQYSLVPLTHGFIIPGGRFKEIYYWDSFWIIEGLLISGMQETAKGMIENLIELLVKFGHIPNGSRWYYQERSQPPMLTAMVAIYYQYTQDLEFVRNNIGYLETEMAFWQNERAVTVEKDGVNHTLFRYYSVSDGPRPESYFEDYNNTIGFSDEERTDFYIDTKSAAESGWDFSTRWFLVPGGSNNGTITDIHTRYIIPVDLNAILAGAFQQIAVFNAVLLNLSKSYEFAALASDLRNSIEAVLWNKEDSMWYDYNTRDNLHRKYFYSSNVAPLWQNAVSSTFLMANGPKIVSSLEQSGGLDFPGGVPTSLIRSGEQWDFPNVWPPEVSIVVNALANIGTDEAKTLSLEVAQTFVRSCHWGFLQYKQMFEKYDAENPGQFGGGGEYNVQFGFGWSNGAILEFLHKYGSELTASDNNVNGSSSTTISPDGKRRCGKRRSALADDEKKKERKRFLWRTSR</sequence>
<proteinExistence type="evidence at transcript level"/>
<dbReference type="SUPFAM" id="SSF48208">
    <property type="entry name" value="Six-hairpin glycosidases"/>
    <property type="match status" value="1"/>
</dbReference>
<comment type="similarity">
    <text evidence="2 7">Belongs to the glycosyl hydrolase 37 family.</text>
</comment>
<dbReference type="OrthoDB" id="3542292at2759"/>
<keyword evidence="12" id="KW-1185">Reference proteome</keyword>
<comment type="catalytic activity">
    <reaction evidence="1 7">
        <text>alpha,alpha-trehalose + H2O = alpha-D-glucose + beta-D-glucose</text>
        <dbReference type="Rhea" id="RHEA:32675"/>
        <dbReference type="ChEBI" id="CHEBI:15377"/>
        <dbReference type="ChEBI" id="CHEBI:15903"/>
        <dbReference type="ChEBI" id="CHEBI:16551"/>
        <dbReference type="ChEBI" id="CHEBI:17925"/>
        <dbReference type="EC" id="3.2.1.28"/>
    </reaction>
</comment>
<keyword evidence="6 7" id="KW-0326">Glycosidase</keyword>
<evidence type="ECO:0000256" key="6">
    <source>
        <dbReference type="ARBA" id="ARBA00023295"/>
    </source>
</evidence>
<dbReference type="EMBL" id="MT995933">
    <property type="protein sequence ID" value="QRC76221.1"/>
    <property type="molecule type" value="mRNA"/>
</dbReference>
<evidence type="ECO:0000256" key="1">
    <source>
        <dbReference type="ARBA" id="ARBA00001576"/>
    </source>
</evidence>
<evidence type="ECO:0000313" key="10">
    <source>
        <dbReference type="EMBL" id="KAJ8730343.1"/>
    </source>
</evidence>
<protein>
    <recommendedName>
        <fullName evidence="4 7">Trehalase</fullName>
        <ecNumber evidence="3 7">3.2.1.28</ecNumber>
    </recommendedName>
    <alternativeName>
        <fullName evidence="7">Alpha-trehalose glucohydrolase</fullName>
    </alternativeName>
</protein>
<evidence type="ECO:0000256" key="8">
    <source>
        <dbReference type="SAM" id="MobiDB-lite"/>
    </source>
</evidence>
<evidence type="ECO:0000256" key="5">
    <source>
        <dbReference type="ARBA" id="ARBA00022801"/>
    </source>
</evidence>
<reference evidence="11" key="1">
    <citation type="journal article" date="2020" name="Front. Physiol.">
        <title>Supplemental Sugar Is Required for Sex Pheromone Biosynthesis in Mythimna separata.</title>
        <authorList>
            <person name="Zhang Y."/>
            <person name="Zhang Y."/>
            <person name="Yao S."/>
            <person name="Wang G."/>
            <person name="Wei J."/>
            <person name="Du M."/>
            <person name="An S."/>
            <person name="Yin X."/>
        </authorList>
    </citation>
    <scope>NUCLEOTIDE SEQUENCE</scope>
</reference>
<keyword evidence="5 7" id="KW-0378">Hydrolase</keyword>
<dbReference type="InterPro" id="IPR012341">
    <property type="entry name" value="6hp_glycosidase-like_sf"/>
</dbReference>
<reference evidence="10" key="2">
    <citation type="submission" date="2023-03" db="EMBL/GenBank/DDBJ databases">
        <title>Chromosome-level genomes of two armyworms, Mythimna separata and Mythimna loreyi, provide insights into the biosynthesis and reception of sex pheromones.</title>
        <authorList>
            <person name="Zhao H."/>
        </authorList>
    </citation>
    <scope>NUCLEOTIDE SEQUENCE</scope>
    <source>
        <strain evidence="10">BeijingLab</strain>
        <tissue evidence="10">Pupa</tissue>
    </source>
</reference>
<evidence type="ECO:0000256" key="2">
    <source>
        <dbReference type="ARBA" id="ARBA00005615"/>
    </source>
</evidence>
<dbReference type="InterPro" id="IPR008928">
    <property type="entry name" value="6-hairpin_glycosidase_sf"/>
</dbReference>
<accession>A0A888YKW9</accession>
<dbReference type="InterPro" id="IPR018232">
    <property type="entry name" value="Glyco_hydro_37_CS"/>
</dbReference>
<evidence type="ECO:0000313" key="12">
    <source>
        <dbReference type="Proteomes" id="UP001231518"/>
    </source>
</evidence>
<name>A0A888YKW9_MYTSE</name>
<dbReference type="EMBL" id="JARGEI010000006">
    <property type="protein sequence ID" value="KAJ8730343.1"/>
    <property type="molecule type" value="Genomic_DNA"/>
</dbReference>
<evidence type="ECO:0000256" key="4">
    <source>
        <dbReference type="ARBA" id="ARBA00019905"/>
    </source>
</evidence>